<evidence type="ECO:0000256" key="4">
    <source>
        <dbReference type="ARBA" id="ARBA00023134"/>
    </source>
</evidence>
<comment type="similarity">
    <text evidence="1">Belongs to the GPN-loop GTPase family.</text>
</comment>
<dbReference type="AlphaFoldDB" id="A0A429G0E0"/>
<evidence type="ECO:0000256" key="3">
    <source>
        <dbReference type="ARBA" id="ARBA00022801"/>
    </source>
</evidence>
<reference evidence="5 6" key="1">
    <citation type="submission" date="2018-10" db="EMBL/GenBank/DDBJ databases">
        <title>Co-occurring genomic capacity for anaerobic methane metabolism and dissimilatory sulfite reduction discovered in the Korarchaeota.</title>
        <authorList>
            <person name="Mckay L.J."/>
            <person name="Dlakic M."/>
            <person name="Fields M.W."/>
            <person name="Delmont T.O."/>
            <person name="Eren A.M."/>
            <person name="Jay Z.J."/>
            <person name="Klingelsmith K.B."/>
            <person name="Rusch D.B."/>
            <person name="Inskeep W.P."/>
        </authorList>
    </citation>
    <scope>NUCLEOTIDE SEQUENCE [LARGE SCALE GENOMIC DNA]</scope>
    <source>
        <strain evidence="5 6">WS</strain>
    </source>
</reference>
<keyword evidence="2" id="KW-0547">Nucleotide-binding</keyword>
<accession>A0A429G0E0</accession>
<dbReference type="Pfam" id="PF03029">
    <property type="entry name" value="ATP_bind_1"/>
    <property type="match status" value="1"/>
</dbReference>
<comment type="caution">
    <text evidence="5">The sequence shown here is derived from an EMBL/GenBank/DDBJ whole genome shotgun (WGS) entry which is preliminary data.</text>
</comment>
<keyword evidence="4" id="KW-0342">GTP-binding</keyword>
<dbReference type="InterPro" id="IPR004130">
    <property type="entry name" value="Gpn"/>
</dbReference>
<keyword evidence="3" id="KW-0378">Hydrolase</keyword>
<dbReference type="RefSeq" id="WP_125742835.1">
    <property type="nucleotide sequence ID" value="NZ_RCOR01000045.1"/>
</dbReference>
<evidence type="ECO:0000256" key="2">
    <source>
        <dbReference type="ARBA" id="ARBA00022741"/>
    </source>
</evidence>
<dbReference type="GO" id="GO:0003924">
    <property type="term" value="F:GTPase activity"/>
    <property type="evidence" value="ECO:0007669"/>
    <property type="project" value="TreeGrafter"/>
</dbReference>
<evidence type="ECO:0000313" key="6">
    <source>
        <dbReference type="Proteomes" id="UP000278149"/>
    </source>
</evidence>
<gene>
    <name evidence="5" type="ORF">D9Q81_08710</name>
</gene>
<dbReference type="PANTHER" id="PTHR21231">
    <property type="entry name" value="XPA-BINDING PROTEIN 1-RELATED"/>
    <property type="match status" value="1"/>
</dbReference>
<protein>
    <submittedName>
        <fullName evidence="5">GTPase</fullName>
    </submittedName>
</protein>
<dbReference type="InterPro" id="IPR027417">
    <property type="entry name" value="P-loop_NTPase"/>
</dbReference>
<dbReference type="Gene3D" id="3.40.50.300">
    <property type="entry name" value="P-loop containing nucleotide triphosphate hydrolases"/>
    <property type="match status" value="1"/>
</dbReference>
<name>A0A429G0E0_9CREN</name>
<dbReference type="PANTHER" id="PTHR21231:SF8">
    <property type="entry name" value="GPN-LOOP GTPASE 1"/>
    <property type="match status" value="1"/>
</dbReference>
<evidence type="ECO:0000256" key="1">
    <source>
        <dbReference type="ARBA" id="ARBA00005290"/>
    </source>
</evidence>
<dbReference type="GO" id="GO:0005525">
    <property type="term" value="F:GTP binding"/>
    <property type="evidence" value="ECO:0007669"/>
    <property type="project" value="UniProtKB-KW"/>
</dbReference>
<proteinExistence type="inferred from homology"/>
<dbReference type="Proteomes" id="UP000278149">
    <property type="component" value="Unassembled WGS sequence"/>
</dbReference>
<evidence type="ECO:0000313" key="5">
    <source>
        <dbReference type="EMBL" id="RSN67301.1"/>
    </source>
</evidence>
<dbReference type="SUPFAM" id="SSF52540">
    <property type="entry name" value="P-loop containing nucleoside triphosphate hydrolases"/>
    <property type="match status" value="1"/>
</dbReference>
<dbReference type="FunFam" id="3.40.50.300:FF:003532">
    <property type="entry name" value="GPN-loop GTPase 2"/>
    <property type="match status" value="1"/>
</dbReference>
<dbReference type="EMBL" id="RCOR01000045">
    <property type="protein sequence ID" value="RSN67301.1"/>
    <property type="molecule type" value="Genomic_DNA"/>
</dbReference>
<sequence length="251" mass="27685">MEGVIVLGTAGSGKTTFTANFSRWLNGNFLIKSCPVNLDPGASSLPYEPSYDIRDIISVEDLMRRENLGPNGAIVRAADLIVDRSEDIVESLTSLDCDTLIIDTPGQMEIFAFRPTGRALCERLSRGMRLLSIYLGDYDPKRDLEDLLSSAFLAKILELKLGVKVIPVLNKSDLWGGRDFSDVWEAVLRGEMSVLEGRNGVYADALQDLLKAISSFRSPIRVIPISAKYFQGFGEVFDSLNEAWCSCGDMT</sequence>
<organism evidence="5 6">
    <name type="scientific">Candidatus Korarchaeum cryptofilum</name>
    <dbReference type="NCBI Taxonomy" id="498846"/>
    <lineage>
        <taxon>Archaea</taxon>
        <taxon>Thermoproteota</taxon>
        <taxon>Candidatus Korarchaeia</taxon>
        <taxon>Candidatus Korarchaeales</taxon>
        <taxon>Candidatus Korarchaeaceae</taxon>
        <taxon>Candidatus Korarchaeum</taxon>
    </lineage>
</organism>